<keyword evidence="1" id="KW-1133">Transmembrane helix</keyword>
<dbReference type="VEuPathDB" id="TriTrypDB:Tbg972.10.15190"/>
<dbReference type="EMBL" id="FN554973">
    <property type="protein sequence ID" value="CBH16420.1"/>
    <property type="molecule type" value="Genomic_DNA"/>
</dbReference>
<dbReference type="Proteomes" id="UP000002316">
    <property type="component" value="Chromosome 10"/>
</dbReference>
<keyword evidence="1" id="KW-0812">Transmembrane</keyword>
<dbReference type="KEGG" id="tbg:TbgDal_X15190"/>
<evidence type="ECO:0000313" key="3">
    <source>
        <dbReference type="Proteomes" id="UP000002316"/>
    </source>
</evidence>
<evidence type="ECO:0000256" key="1">
    <source>
        <dbReference type="SAM" id="Phobius"/>
    </source>
</evidence>
<organism evidence="2 3">
    <name type="scientific">Trypanosoma brucei gambiense (strain MHOM/CI/86/DAL972)</name>
    <dbReference type="NCBI Taxonomy" id="679716"/>
    <lineage>
        <taxon>Eukaryota</taxon>
        <taxon>Discoba</taxon>
        <taxon>Euglenozoa</taxon>
        <taxon>Kinetoplastea</taxon>
        <taxon>Metakinetoplastina</taxon>
        <taxon>Trypanosomatida</taxon>
        <taxon>Trypanosomatidae</taxon>
        <taxon>Trypanosoma</taxon>
    </lineage>
</organism>
<name>D0A576_TRYB9</name>
<feature type="transmembrane region" description="Helical" evidence="1">
    <location>
        <begin position="72"/>
        <end position="92"/>
    </location>
</feature>
<sequence>MARCIIGARRVTFWSMEQFACLLRSFHRNGQVVVNKNESSQRFASLRPFLIDLPYSAAMKLLIRLFMLSFHFYQFVWCVALVGYFIYIYIFVKVIGCAP</sequence>
<dbReference type="AlphaFoldDB" id="D0A576"/>
<evidence type="ECO:0000313" key="2">
    <source>
        <dbReference type="EMBL" id="CBH16420.1"/>
    </source>
</evidence>
<dbReference type="GeneID" id="23864735"/>
<keyword evidence="1" id="KW-0472">Membrane</keyword>
<proteinExistence type="predicted"/>
<reference evidence="3" key="1">
    <citation type="journal article" date="2010" name="PLoS Negl. Trop. Dis.">
        <title>The genome sequence of Trypanosoma brucei gambiense, causative agent of chronic human african trypanosomiasis.</title>
        <authorList>
            <person name="Jackson A.P."/>
            <person name="Sanders M."/>
            <person name="Berry A."/>
            <person name="McQuillan J."/>
            <person name="Aslett M.A."/>
            <person name="Quail M.A."/>
            <person name="Chukualim B."/>
            <person name="Capewell P."/>
            <person name="MacLeod A."/>
            <person name="Melville S.E."/>
            <person name="Gibson W."/>
            <person name="Barry J.D."/>
            <person name="Berriman M."/>
            <person name="Hertz-Fowler C."/>
        </authorList>
    </citation>
    <scope>NUCLEOTIDE SEQUENCE [LARGE SCALE GENOMIC DNA]</scope>
    <source>
        <strain evidence="3">MHOM/CI/86/DAL972</strain>
    </source>
</reference>
<dbReference type="RefSeq" id="XP_011778684.1">
    <property type="nucleotide sequence ID" value="XM_011780382.1"/>
</dbReference>
<protein>
    <submittedName>
        <fullName evidence="2">T. brucei spp.-specific protein</fullName>
    </submittedName>
</protein>
<gene>
    <name evidence="2" type="ORF">TbgDal_X15190</name>
</gene>
<accession>D0A576</accession>